<dbReference type="Proteomes" id="UP000054302">
    <property type="component" value="Unassembled WGS sequence"/>
</dbReference>
<dbReference type="InterPro" id="IPR055222">
    <property type="entry name" value="PRISE-like_Rossmann-fold"/>
</dbReference>
<proteinExistence type="predicted"/>
<dbReference type="CDD" id="cd08948">
    <property type="entry name" value="5beta-POR_like_SDR_a"/>
    <property type="match status" value="1"/>
</dbReference>
<organism evidence="2 3">
    <name type="scientific">Exophiala mesophila</name>
    <name type="common">Black yeast-like fungus</name>
    <dbReference type="NCBI Taxonomy" id="212818"/>
    <lineage>
        <taxon>Eukaryota</taxon>
        <taxon>Fungi</taxon>
        <taxon>Dikarya</taxon>
        <taxon>Ascomycota</taxon>
        <taxon>Pezizomycotina</taxon>
        <taxon>Eurotiomycetes</taxon>
        <taxon>Chaetothyriomycetidae</taxon>
        <taxon>Chaetothyriales</taxon>
        <taxon>Herpotrichiellaceae</taxon>
        <taxon>Exophiala</taxon>
    </lineage>
</organism>
<evidence type="ECO:0000259" key="1">
    <source>
        <dbReference type="Pfam" id="PF22917"/>
    </source>
</evidence>
<feature type="domain" description="PRISE-like Rossmann-fold" evidence="1">
    <location>
        <begin position="32"/>
        <end position="310"/>
    </location>
</feature>
<sequence>MSGAMSKTDQVRSEGIFRGLPVLDASLKGLRAIVVGASGQSGQPVVDVLSANTNRWEKVYALSRRPPTTGAKSVEHIPVDLLWEPEQVASILLKHEVQADYIFYFGYVQVARPDTDSEVFGNPDHLAEINGRLFENFLLALDLAKIQPKRIILQTGGKNYGVHQGHVNVPLTEGAARVELEPNFYYTQEDLLKKYIMTHPGASYNVTMPQWILAAVAGTDMTIFYPLAVYASIQRKLLQPLEYPGDLTSWDNNHPISTGFILGTFYEWLVVTEGTAGESFNITDGSEFTFGNFWPILASWFGLEWKPPQENDSYHEVELPFVPRGYGPKGKLRSTFNFIEWAKKPATRQAWVEMKEEHKLNTDPLQNPEKTFAFLQFALELTWSWQTSMNKARKFGWHGHVDSIESIHSVFQKFTDMKMIPPF</sequence>
<name>A0A0D1Z417_EXOME</name>
<dbReference type="EMBL" id="KN847525">
    <property type="protein sequence ID" value="KIV88649.1"/>
    <property type="molecule type" value="Genomic_DNA"/>
</dbReference>
<accession>A0A0D1Z417</accession>
<evidence type="ECO:0000313" key="2">
    <source>
        <dbReference type="EMBL" id="KIV88649.1"/>
    </source>
</evidence>
<dbReference type="HOGENOM" id="CLU_030125_1_1_1"/>
<dbReference type="PANTHER" id="PTHR32487:SF29">
    <property type="entry name" value="NAD-DEPENDENT EPIMERASE_DEHYDRATASE DOMAIN-CONTAINING PROTEIN"/>
    <property type="match status" value="1"/>
</dbReference>
<dbReference type="Pfam" id="PF22917">
    <property type="entry name" value="PRISE"/>
    <property type="match status" value="1"/>
</dbReference>
<dbReference type="VEuPathDB" id="FungiDB:PV10_08313"/>
<dbReference type="PANTHER" id="PTHR32487">
    <property type="entry name" value="3-OXO-DELTA(4,5)-STEROID 5-BETA-REDUCTASE"/>
    <property type="match status" value="1"/>
</dbReference>
<evidence type="ECO:0000313" key="3">
    <source>
        <dbReference type="Proteomes" id="UP000054302"/>
    </source>
</evidence>
<gene>
    <name evidence="2" type="ORF">PV10_08313</name>
</gene>
<dbReference type="OrthoDB" id="1731983at2759"/>
<dbReference type="AlphaFoldDB" id="A0A0D1Z417"/>
<dbReference type="Gene3D" id="3.40.50.720">
    <property type="entry name" value="NAD(P)-binding Rossmann-like Domain"/>
    <property type="match status" value="1"/>
</dbReference>
<dbReference type="RefSeq" id="XP_016220223.1">
    <property type="nucleotide sequence ID" value="XM_016373312.1"/>
</dbReference>
<protein>
    <recommendedName>
        <fullName evidence="1">PRISE-like Rossmann-fold domain-containing protein</fullName>
    </recommendedName>
</protein>
<dbReference type="InterPro" id="IPR036291">
    <property type="entry name" value="NAD(P)-bd_dom_sf"/>
</dbReference>
<dbReference type="GeneID" id="27326158"/>
<dbReference type="STRING" id="212818.A0A0D1Z417"/>
<reference evidence="2 3" key="1">
    <citation type="submission" date="2015-01" db="EMBL/GenBank/DDBJ databases">
        <title>The Genome Sequence of Exophiala mesophila CBS40295.</title>
        <authorList>
            <consortium name="The Broad Institute Genomics Platform"/>
            <person name="Cuomo C."/>
            <person name="de Hoog S."/>
            <person name="Gorbushina A."/>
            <person name="Stielow B."/>
            <person name="Teixiera M."/>
            <person name="Abouelleil A."/>
            <person name="Chapman S.B."/>
            <person name="Priest M."/>
            <person name="Young S.K."/>
            <person name="Wortman J."/>
            <person name="Nusbaum C."/>
            <person name="Birren B."/>
        </authorList>
    </citation>
    <scope>NUCLEOTIDE SEQUENCE [LARGE SCALE GENOMIC DNA]</scope>
    <source>
        <strain evidence="2 3">CBS 40295</strain>
    </source>
</reference>
<dbReference type="SUPFAM" id="SSF51735">
    <property type="entry name" value="NAD(P)-binding Rossmann-fold domains"/>
    <property type="match status" value="1"/>
</dbReference>
<keyword evidence="3" id="KW-1185">Reference proteome</keyword>